<dbReference type="Proteomes" id="UP000824169">
    <property type="component" value="Unassembled WGS sequence"/>
</dbReference>
<reference evidence="1" key="2">
    <citation type="journal article" date="2021" name="PeerJ">
        <title>Extensive microbial diversity within the chicken gut microbiome revealed by metagenomics and culture.</title>
        <authorList>
            <person name="Gilroy R."/>
            <person name="Ravi A."/>
            <person name="Getino M."/>
            <person name="Pursley I."/>
            <person name="Horton D.L."/>
            <person name="Alikhan N.F."/>
            <person name="Baker D."/>
            <person name="Gharbi K."/>
            <person name="Hall N."/>
            <person name="Watson M."/>
            <person name="Adriaenssens E.M."/>
            <person name="Foster-Nyarko E."/>
            <person name="Jarju S."/>
            <person name="Secka A."/>
            <person name="Antonio M."/>
            <person name="Oren A."/>
            <person name="Chaudhuri R.R."/>
            <person name="La Ragione R."/>
            <person name="Hildebrand F."/>
            <person name="Pallen M.J."/>
        </authorList>
    </citation>
    <scope>NUCLEOTIDE SEQUENCE</scope>
    <source>
        <strain evidence="1">CHK188-20938</strain>
    </source>
</reference>
<dbReference type="InterPro" id="IPR011008">
    <property type="entry name" value="Dimeric_a/b-barrel"/>
</dbReference>
<comment type="caution">
    <text evidence="1">The sequence shown here is derived from an EMBL/GenBank/DDBJ whole genome shotgun (WGS) entry which is preliminary data.</text>
</comment>
<sequence>MRRVAEVIYVVPEEREAYMNAHLNPSERVAQILWIHGIRNQCFYALNDVLLLCFEYVGKHFYEDMAAIAAYPEMKDYLVQTRRRDVPADQQLTTNWWAPLKRLGSTLTESPMPDDEDEGFTLEEQYRSMISGEMVQNIAATNDISFDEDDWSESIHI</sequence>
<protein>
    <submittedName>
        <fullName evidence="1">L-rhamnose mutarotase</fullName>
        <ecNumber evidence="1">5.1.3.32</ecNumber>
    </submittedName>
</protein>
<gene>
    <name evidence="1" type="ORF">IAB71_00755</name>
</gene>
<keyword evidence="1" id="KW-0413">Isomerase</keyword>
<name>A0A9D1TA51_9FIRM</name>
<organism evidence="1 2">
    <name type="scientific">Candidatus Scatomonas pullistercoris</name>
    <dbReference type="NCBI Taxonomy" id="2840920"/>
    <lineage>
        <taxon>Bacteria</taxon>
        <taxon>Bacillati</taxon>
        <taxon>Bacillota</taxon>
        <taxon>Clostridia</taxon>
        <taxon>Lachnospirales</taxon>
        <taxon>Lachnospiraceae</taxon>
        <taxon>Lachnospiraceae incertae sedis</taxon>
        <taxon>Candidatus Scatomonas</taxon>
    </lineage>
</organism>
<dbReference type="EC" id="5.1.3.32" evidence="1"/>
<reference evidence="1" key="1">
    <citation type="submission" date="2020-10" db="EMBL/GenBank/DDBJ databases">
        <authorList>
            <person name="Gilroy R."/>
        </authorList>
    </citation>
    <scope>NUCLEOTIDE SEQUENCE</scope>
    <source>
        <strain evidence="1">CHK188-20938</strain>
    </source>
</reference>
<proteinExistence type="predicted"/>
<evidence type="ECO:0000313" key="1">
    <source>
        <dbReference type="EMBL" id="HIV24312.1"/>
    </source>
</evidence>
<dbReference type="SUPFAM" id="SSF54909">
    <property type="entry name" value="Dimeric alpha+beta barrel"/>
    <property type="match status" value="1"/>
</dbReference>
<accession>A0A9D1TA51</accession>
<dbReference type="AlphaFoldDB" id="A0A9D1TA51"/>
<dbReference type="GO" id="GO:0062192">
    <property type="term" value="F:L-rhamnose mutarotase activity"/>
    <property type="evidence" value="ECO:0007669"/>
    <property type="project" value="UniProtKB-EC"/>
</dbReference>
<dbReference type="EMBL" id="DVOO01000003">
    <property type="protein sequence ID" value="HIV24312.1"/>
    <property type="molecule type" value="Genomic_DNA"/>
</dbReference>
<evidence type="ECO:0000313" key="2">
    <source>
        <dbReference type="Proteomes" id="UP000824169"/>
    </source>
</evidence>
<dbReference type="Gene3D" id="3.30.70.100">
    <property type="match status" value="1"/>
</dbReference>